<feature type="compositionally biased region" description="Low complexity" evidence="1">
    <location>
        <begin position="1539"/>
        <end position="1550"/>
    </location>
</feature>
<evidence type="ECO:0000313" key="3">
    <source>
        <dbReference type="Proteomes" id="UP000323386"/>
    </source>
</evidence>
<feature type="compositionally biased region" description="Low complexity" evidence="1">
    <location>
        <begin position="425"/>
        <end position="434"/>
    </location>
</feature>
<feature type="compositionally biased region" description="Pro residues" evidence="1">
    <location>
        <begin position="1433"/>
        <end position="1443"/>
    </location>
</feature>
<feature type="compositionally biased region" description="Basic and acidic residues" evidence="1">
    <location>
        <begin position="683"/>
        <end position="693"/>
    </location>
</feature>
<feature type="compositionally biased region" description="Basic and acidic residues" evidence="1">
    <location>
        <begin position="449"/>
        <end position="470"/>
    </location>
</feature>
<accession>A0A5C3EYU4</accession>
<feature type="compositionally biased region" description="Low complexity" evidence="1">
    <location>
        <begin position="1045"/>
        <end position="1057"/>
    </location>
</feature>
<feature type="compositionally biased region" description="Low complexity" evidence="1">
    <location>
        <begin position="725"/>
        <end position="738"/>
    </location>
</feature>
<evidence type="ECO:0000256" key="1">
    <source>
        <dbReference type="SAM" id="MobiDB-lite"/>
    </source>
</evidence>
<feature type="region of interest" description="Disordered" evidence="1">
    <location>
        <begin position="1122"/>
        <end position="1155"/>
    </location>
</feature>
<gene>
    <name evidence="2" type="ORF">PSFLO_01662</name>
</gene>
<feature type="region of interest" description="Disordered" evidence="1">
    <location>
        <begin position="1175"/>
        <end position="1252"/>
    </location>
</feature>
<organism evidence="2 3">
    <name type="scientific">Pseudozyma flocculosa</name>
    <dbReference type="NCBI Taxonomy" id="84751"/>
    <lineage>
        <taxon>Eukaryota</taxon>
        <taxon>Fungi</taxon>
        <taxon>Dikarya</taxon>
        <taxon>Basidiomycota</taxon>
        <taxon>Ustilaginomycotina</taxon>
        <taxon>Ustilaginomycetes</taxon>
        <taxon>Ustilaginales</taxon>
        <taxon>Ustilaginaceae</taxon>
        <taxon>Pseudozyma</taxon>
    </lineage>
</organism>
<feature type="compositionally biased region" description="Polar residues" evidence="1">
    <location>
        <begin position="172"/>
        <end position="182"/>
    </location>
</feature>
<feature type="compositionally biased region" description="Basic and acidic residues" evidence="1">
    <location>
        <begin position="1076"/>
        <end position="1105"/>
    </location>
</feature>
<feature type="compositionally biased region" description="Low complexity" evidence="1">
    <location>
        <begin position="599"/>
        <end position="609"/>
    </location>
</feature>
<feature type="compositionally biased region" description="Polar residues" evidence="1">
    <location>
        <begin position="243"/>
        <end position="264"/>
    </location>
</feature>
<name>A0A5C3EYU4_9BASI</name>
<feature type="compositionally biased region" description="Low complexity" evidence="1">
    <location>
        <begin position="1"/>
        <end position="23"/>
    </location>
</feature>
<evidence type="ECO:0000313" key="2">
    <source>
        <dbReference type="EMBL" id="SPO36191.1"/>
    </source>
</evidence>
<feature type="region of interest" description="Disordered" evidence="1">
    <location>
        <begin position="1465"/>
        <end position="1668"/>
    </location>
</feature>
<feature type="region of interest" description="Disordered" evidence="1">
    <location>
        <begin position="102"/>
        <end position="380"/>
    </location>
</feature>
<feature type="compositionally biased region" description="Basic residues" evidence="1">
    <location>
        <begin position="73"/>
        <end position="89"/>
    </location>
</feature>
<feature type="compositionally biased region" description="Polar residues" evidence="1">
    <location>
        <begin position="288"/>
        <end position="302"/>
    </location>
</feature>
<sequence length="1695" mass="181990">MPRVRSSTPTASEAAAAATSCSHAVDRLPDPHAPVSTAPPSSSSHRHTSRRHHPHHYHGHGYGRHHQPDRLSQHRHPHAQHGHDHRAHHRACDDAQVEAFSFAATPPPPQPPSPRAASTPPPPLPPASPLPASPAAASSGARQQRSRTLSHSLRRPRADLFAGLRKRGATLQLGSPSTTPARTDSCSSDASTFDDASSVVRRPPSSAHTTPPPLAAPPVPQQHCGLSLLKSRTSLSRLRGLANSPSPQSASSVGQPTPRNSNAGPSSESPRPLSSRRTRSLSSRQHANDSIEQPSRSTSQRVNRPRAATSASRSVGRSLFDCGSIGDSPRSPHPIQDAAATRASRVRPSLPAEFDAAAGTSAAPSSQTYSSQGAGHLWHDEEARLQSPLWSEKALAGLGFTTPALSGFLVRERAPAAPSSPPAPASSLPGSPQPAWAPMRPSSDWPSYARERSSGHVDGGTRRSMARDAGEDLVYPAHVQRTASRASYLPMPDALEARRANSPSFIDGPASSLAAPESSWRPNGQDAYWQRPHIGIGLPTAYHHERPSPRFDGHPEAFKLPRIMTSDVRSSVDAPTVPRAVQHRLADQHAQRPQTNAYPSGPAAGASPALDTRRPAPDSTNPQRQHPYHQQLKHLSQHRQQQRRHPSDLSLFTSTSTDGPGTASPGPVLTADTSMTSLGPSRTGHDSASDDHSRAKRDRRGSDHSVSRLPTRRGSIDLAPAHGASRPPLLSPIASSSLGERSTHSRSTPNLVHVQPEQTSRLLEQMRIDELRAHSVLQSGYLEPSNGCEAVFLPRPRLRAQSVDDLAQDFELGRGRAARQRQRQREQPRSGRPTAGYQSDQEELAPPRWPDQGRAASPRMRRQPRGTPYGHDDALAEPPMSAPIPGARPIAVPHRDSSMRTDHARSNSNFGYVSDDEGSTASHGRPFFHHRMPPAPPPEGSSSFDERRQGATMAQRRRSLSGRRRGSHGGDDAASGAPASAPLAADLEMEEELLGHETEALDLRTVLRQGSQLEAERAAWRHEHQRSMNSLTASIFSRRSDRSLRSSSRPTHAASSSKGSTGDMALEGTAPAPGRSDLRSMFDDPADKGKQPERPGDEAGRRIVWTDKRTGRSFLVMDDDDAFGRTTARPSSRSDVDVRASRDRHSASRLSINPSSGMTFCQPLALCRAAPAASKKSSSSLLPPPSGEGEHDEKTASSPQPATLGQRLRARSLNFRSTKSATRPARPSAIERPISRADTLASQFRRPSGTLERSLVSDEPVVIGKFTFPAPPERTDSTRDGARQEKARQVGQSRHHGSFLELAHLSGEAEKLSDPGDDAHKGDPSQVGLALSTHSDNTSLWGSHSDIEALVSSVWASDEQAPHTLPSGRYPTRGYHRPTNSGEIRAQLSHSRLASSSQAASQAQVAPPTSRFDVSGSTSVRRKSAEAGVVAAPPAPPPRVPLPPPPSFPVSSVPVPVEVTGSEVPEGRIHLPPQGSGEFDRSVHLRTGSMGSYADRSSLPVPPRKARSSTLLAANARSGEADTSNAGSGGPFRTPRLEASTGGSSSFAFSPEVLHLTPPRPTPPRRGPHEWSFDMPRNRREDAEGGHHDGHGDGHLDGDGDGEDDEDDGEDDDDDDDGPGRPLRAWRSRGSIDSLGRRRSTRRSGDGDGDGARSYLTEAHSRTSSIDGQPVLWDANEASIENLFFRPPASGPTWI</sequence>
<proteinExistence type="predicted"/>
<feature type="compositionally biased region" description="Pro residues" evidence="1">
    <location>
        <begin position="210"/>
        <end position="220"/>
    </location>
</feature>
<feature type="compositionally biased region" description="Basic and acidic residues" evidence="1">
    <location>
        <begin position="1567"/>
        <end position="1598"/>
    </location>
</feature>
<feature type="compositionally biased region" description="Basic and acidic residues" evidence="1">
    <location>
        <begin position="1273"/>
        <end position="1288"/>
    </location>
</feature>
<feature type="region of interest" description="Disordered" evidence="1">
    <location>
        <begin position="810"/>
        <end position="980"/>
    </location>
</feature>
<feature type="region of interest" description="Disordered" evidence="1">
    <location>
        <begin position="413"/>
        <end position="477"/>
    </location>
</feature>
<feature type="compositionally biased region" description="Low complexity" evidence="1">
    <location>
        <begin position="133"/>
        <end position="143"/>
    </location>
</feature>
<feature type="compositionally biased region" description="Basic and acidic residues" evidence="1">
    <location>
        <begin position="1132"/>
        <end position="1146"/>
    </location>
</feature>
<feature type="compositionally biased region" description="Pro residues" evidence="1">
    <location>
        <begin position="105"/>
        <end position="132"/>
    </location>
</feature>
<feature type="region of interest" description="Disordered" evidence="1">
    <location>
        <begin position="1266"/>
        <end position="1331"/>
    </location>
</feature>
<dbReference type="OrthoDB" id="3363317at2759"/>
<feature type="compositionally biased region" description="Polar residues" evidence="1">
    <location>
        <begin position="671"/>
        <end position="680"/>
    </location>
</feature>
<feature type="compositionally biased region" description="Basic residues" evidence="1">
    <location>
        <begin position="44"/>
        <end position="65"/>
    </location>
</feature>
<feature type="compositionally biased region" description="Acidic residues" evidence="1">
    <location>
        <begin position="1599"/>
        <end position="1617"/>
    </location>
</feature>
<feature type="compositionally biased region" description="Basic and acidic residues" evidence="1">
    <location>
        <begin position="893"/>
        <end position="905"/>
    </location>
</feature>
<feature type="compositionally biased region" description="Polar residues" evidence="1">
    <location>
        <begin position="745"/>
        <end position="756"/>
    </location>
</feature>
<feature type="region of interest" description="Disordered" evidence="1">
    <location>
        <begin position="1358"/>
        <end position="1443"/>
    </location>
</feature>
<reference evidence="2 3" key="1">
    <citation type="submission" date="2018-03" db="EMBL/GenBank/DDBJ databases">
        <authorList>
            <person name="Guldener U."/>
        </authorList>
    </citation>
    <scope>NUCLEOTIDE SEQUENCE [LARGE SCALE GENOMIC DNA]</scope>
    <source>
        <strain evidence="2 3">DAOM196992</strain>
    </source>
</reference>
<feature type="compositionally biased region" description="Low complexity" evidence="1">
    <location>
        <begin position="648"/>
        <end position="658"/>
    </location>
</feature>
<feature type="compositionally biased region" description="Low complexity" evidence="1">
    <location>
        <begin position="183"/>
        <end position="209"/>
    </location>
</feature>
<feature type="region of interest" description="Disordered" evidence="1">
    <location>
        <begin position="583"/>
        <end position="756"/>
    </location>
</feature>
<feature type="compositionally biased region" description="Basic and acidic residues" evidence="1">
    <location>
        <begin position="1307"/>
        <end position="1323"/>
    </location>
</feature>
<feature type="region of interest" description="Disordered" evidence="1">
    <location>
        <begin position="1018"/>
        <end position="1105"/>
    </location>
</feature>
<dbReference type="Proteomes" id="UP000323386">
    <property type="component" value="Unassembled WGS sequence"/>
</dbReference>
<protein>
    <submittedName>
        <fullName evidence="2">Uncharacterized protein</fullName>
    </submittedName>
</protein>
<feature type="compositionally biased region" description="Basic residues" evidence="1">
    <location>
        <begin position="955"/>
        <end position="967"/>
    </location>
</feature>
<feature type="compositionally biased region" description="Low complexity" evidence="1">
    <location>
        <begin position="221"/>
        <end position="241"/>
    </location>
</feature>
<feature type="region of interest" description="Disordered" evidence="1">
    <location>
        <begin position="501"/>
        <end position="527"/>
    </location>
</feature>
<feature type="region of interest" description="Disordered" evidence="1">
    <location>
        <begin position="1"/>
        <end position="90"/>
    </location>
</feature>
<feature type="compositionally biased region" description="Basic residues" evidence="1">
    <location>
        <begin position="631"/>
        <end position="644"/>
    </location>
</feature>
<feature type="compositionally biased region" description="Low complexity" evidence="1">
    <location>
        <begin position="33"/>
        <end position="43"/>
    </location>
</feature>
<keyword evidence="3" id="KW-1185">Reference proteome</keyword>
<feature type="compositionally biased region" description="Low complexity" evidence="1">
    <location>
        <begin position="1385"/>
        <end position="1406"/>
    </location>
</feature>
<feature type="compositionally biased region" description="Polar residues" evidence="1">
    <location>
        <begin position="362"/>
        <end position="373"/>
    </location>
</feature>
<dbReference type="EMBL" id="OOIP01000003">
    <property type="protein sequence ID" value="SPO36191.1"/>
    <property type="molecule type" value="Genomic_DNA"/>
</dbReference>